<accession>A0ABD0M561</accession>
<dbReference type="Proteomes" id="UP001519460">
    <property type="component" value="Unassembled WGS sequence"/>
</dbReference>
<reference evidence="1 2" key="1">
    <citation type="journal article" date="2023" name="Sci. Data">
        <title>Genome assembly of the Korean intertidal mud-creeper Batillaria attramentaria.</title>
        <authorList>
            <person name="Patra A.K."/>
            <person name="Ho P.T."/>
            <person name="Jun S."/>
            <person name="Lee S.J."/>
            <person name="Kim Y."/>
            <person name="Won Y.J."/>
        </authorList>
    </citation>
    <scope>NUCLEOTIDE SEQUENCE [LARGE SCALE GENOMIC DNA]</scope>
    <source>
        <strain evidence="1">Wonlab-2016</strain>
    </source>
</reference>
<evidence type="ECO:0000313" key="1">
    <source>
        <dbReference type="EMBL" id="KAK7506815.1"/>
    </source>
</evidence>
<name>A0ABD0M561_9CAEN</name>
<dbReference type="AlphaFoldDB" id="A0ABD0M561"/>
<evidence type="ECO:0000313" key="2">
    <source>
        <dbReference type="Proteomes" id="UP001519460"/>
    </source>
</evidence>
<protein>
    <submittedName>
        <fullName evidence="1">Uncharacterized protein</fullName>
    </submittedName>
</protein>
<dbReference type="EMBL" id="JACVVK020000005">
    <property type="protein sequence ID" value="KAK7506815.1"/>
    <property type="molecule type" value="Genomic_DNA"/>
</dbReference>
<comment type="caution">
    <text evidence="1">The sequence shown here is derived from an EMBL/GenBank/DDBJ whole genome shotgun (WGS) entry which is preliminary data.</text>
</comment>
<keyword evidence="2" id="KW-1185">Reference proteome</keyword>
<gene>
    <name evidence="1" type="ORF">BaRGS_00001666</name>
</gene>
<organism evidence="1 2">
    <name type="scientific">Batillaria attramentaria</name>
    <dbReference type="NCBI Taxonomy" id="370345"/>
    <lineage>
        <taxon>Eukaryota</taxon>
        <taxon>Metazoa</taxon>
        <taxon>Spiralia</taxon>
        <taxon>Lophotrochozoa</taxon>
        <taxon>Mollusca</taxon>
        <taxon>Gastropoda</taxon>
        <taxon>Caenogastropoda</taxon>
        <taxon>Sorbeoconcha</taxon>
        <taxon>Cerithioidea</taxon>
        <taxon>Batillariidae</taxon>
        <taxon>Batillaria</taxon>
    </lineage>
</organism>
<proteinExistence type="predicted"/>
<sequence length="89" mass="9977">MMILETDNTEEHVLDASGVFYQDIEKDTDGSSSLDESGALEICLAYNLDERLVDDITHVKVGCEFHFNSCNYSASRLPSLVEVRYLAIN</sequence>